<evidence type="ECO:0000313" key="10">
    <source>
        <dbReference type="Proteomes" id="UP000615234"/>
    </source>
</evidence>
<dbReference type="Pfam" id="PF00254">
    <property type="entry name" value="FKBP_C"/>
    <property type="match status" value="1"/>
</dbReference>
<keyword evidence="3" id="KW-0697">Rotamase</keyword>
<gene>
    <name evidence="9" type="ORF">H8S09_10635</name>
</gene>
<evidence type="ECO:0000259" key="8">
    <source>
        <dbReference type="Pfam" id="PF05698"/>
    </source>
</evidence>
<comment type="catalytic activity">
    <reaction evidence="1">
        <text>[protein]-peptidylproline (omega=180) = [protein]-peptidylproline (omega=0)</text>
        <dbReference type="Rhea" id="RHEA:16237"/>
        <dbReference type="Rhea" id="RHEA-COMP:10747"/>
        <dbReference type="Rhea" id="RHEA-COMP:10748"/>
        <dbReference type="ChEBI" id="CHEBI:83833"/>
        <dbReference type="ChEBI" id="CHEBI:83834"/>
        <dbReference type="EC" id="5.2.1.8"/>
    </reaction>
</comment>
<evidence type="ECO:0000313" key="9">
    <source>
        <dbReference type="EMBL" id="MBC5663341.1"/>
    </source>
</evidence>
<evidence type="ECO:0000256" key="2">
    <source>
        <dbReference type="ARBA" id="ARBA00013194"/>
    </source>
</evidence>
<dbReference type="AlphaFoldDB" id="A0A8I0DVK9"/>
<evidence type="ECO:0000256" key="1">
    <source>
        <dbReference type="ARBA" id="ARBA00000971"/>
    </source>
</evidence>
<dbReference type="Pfam" id="PF05698">
    <property type="entry name" value="Trigger_C"/>
    <property type="match status" value="1"/>
</dbReference>
<accession>A0A8I0DVK9</accession>
<dbReference type="SUPFAM" id="SSF54534">
    <property type="entry name" value="FKBP-like"/>
    <property type="match status" value="1"/>
</dbReference>
<dbReference type="GO" id="GO:0003755">
    <property type="term" value="F:peptidyl-prolyl cis-trans isomerase activity"/>
    <property type="evidence" value="ECO:0007669"/>
    <property type="project" value="UniProtKB-KW"/>
</dbReference>
<reference evidence="9 10" key="1">
    <citation type="submission" date="2020-08" db="EMBL/GenBank/DDBJ databases">
        <title>Genome public.</title>
        <authorList>
            <person name="Liu C."/>
            <person name="Sun Q."/>
        </authorList>
    </citation>
    <scope>NUCLEOTIDE SEQUENCE [LARGE SCALE GENOMIC DNA]</scope>
    <source>
        <strain evidence="9 10">NSJ-10</strain>
    </source>
</reference>
<dbReference type="SUPFAM" id="SSF109998">
    <property type="entry name" value="Triger factor/SurA peptide-binding domain-like"/>
    <property type="match status" value="1"/>
</dbReference>
<feature type="domain" description="PPIase FKBP-type" evidence="7">
    <location>
        <begin position="80"/>
        <end position="161"/>
    </location>
</feature>
<keyword evidence="10" id="KW-1185">Reference proteome</keyword>
<name>A0A8I0DVK9_9FIRM</name>
<dbReference type="InterPro" id="IPR001179">
    <property type="entry name" value="PPIase_FKBP_dom"/>
</dbReference>
<dbReference type="Gene3D" id="3.10.50.40">
    <property type="match status" value="1"/>
</dbReference>
<dbReference type="EMBL" id="JACOOX010000005">
    <property type="protein sequence ID" value="MBC5663341.1"/>
    <property type="molecule type" value="Genomic_DNA"/>
</dbReference>
<sequence>MKMKKVMTLCLATVVGMGVLSGCGSTKSEFKQYAKCAEVSDYDGVEYVPASREVTQDKIDEKIDSFCTDNNIETKDYDSAIKDGDDVNINYVETINGQEKNKNDDEAGTSVVIGKDALAPGLDDQMIGLKPGTEKKITITYPDDYSDTTVAGMEAVFDIKINYIKITTTPEYTDDLVKSATDGKYTTTEDYTKYLTDELQKDTDKTADSTDRANVLKAIKEKTTFNQYPEGEIDSYVKSVMDNIESSASQYGIGVPTFLQYFYGYTDESAFVSYLQSTVESVMQEKIVVSSIALEKNLVANDKETDAYKQKLMDDNEVDEDTINSKYSASDLKFYATEEKVLDYLMGTAVQVDSTEASSEDASEDGSTEAESTESTTEAASEAE</sequence>
<protein>
    <recommendedName>
        <fullName evidence="2">peptidylprolyl isomerase</fullName>
        <ecNumber evidence="2">5.2.1.8</ecNumber>
    </recommendedName>
</protein>
<dbReference type="InterPro" id="IPR037041">
    <property type="entry name" value="Trigger_fac_C_sf"/>
</dbReference>
<evidence type="ECO:0000256" key="5">
    <source>
        <dbReference type="SAM" id="MobiDB-lite"/>
    </source>
</evidence>
<dbReference type="InterPro" id="IPR008880">
    <property type="entry name" value="Trigger_fac_C"/>
</dbReference>
<organism evidence="9 10">
    <name type="scientific">Coprococcus hominis</name>
    <name type="common">ex Liu et al. 2022</name>
    <dbReference type="NCBI Taxonomy" id="2763039"/>
    <lineage>
        <taxon>Bacteria</taxon>
        <taxon>Bacillati</taxon>
        <taxon>Bacillota</taxon>
        <taxon>Clostridia</taxon>
        <taxon>Lachnospirales</taxon>
        <taxon>Lachnospiraceae</taxon>
        <taxon>Coprococcus</taxon>
    </lineage>
</organism>
<dbReference type="GO" id="GO:0015031">
    <property type="term" value="P:protein transport"/>
    <property type="evidence" value="ECO:0007669"/>
    <property type="project" value="InterPro"/>
</dbReference>
<proteinExistence type="predicted"/>
<dbReference type="RefSeq" id="WP_117808640.1">
    <property type="nucleotide sequence ID" value="NZ_JACOOX010000005.1"/>
</dbReference>
<keyword evidence="4 9" id="KW-0413">Isomerase</keyword>
<dbReference type="Gene3D" id="1.10.3120.10">
    <property type="entry name" value="Trigger factor, C-terminal domain"/>
    <property type="match status" value="1"/>
</dbReference>
<keyword evidence="6" id="KW-0732">Signal</keyword>
<feature type="region of interest" description="Disordered" evidence="5">
    <location>
        <begin position="353"/>
        <end position="384"/>
    </location>
</feature>
<feature type="signal peptide" evidence="6">
    <location>
        <begin position="1"/>
        <end position="21"/>
    </location>
</feature>
<feature type="compositionally biased region" description="Low complexity" evidence="5">
    <location>
        <begin position="373"/>
        <end position="384"/>
    </location>
</feature>
<evidence type="ECO:0000259" key="7">
    <source>
        <dbReference type="Pfam" id="PF00254"/>
    </source>
</evidence>
<evidence type="ECO:0000256" key="6">
    <source>
        <dbReference type="SAM" id="SignalP"/>
    </source>
</evidence>
<feature type="domain" description="Trigger factor C-terminal" evidence="8">
    <location>
        <begin position="189"/>
        <end position="345"/>
    </location>
</feature>
<evidence type="ECO:0000256" key="3">
    <source>
        <dbReference type="ARBA" id="ARBA00023110"/>
    </source>
</evidence>
<comment type="caution">
    <text evidence="9">The sequence shown here is derived from an EMBL/GenBank/DDBJ whole genome shotgun (WGS) entry which is preliminary data.</text>
</comment>
<evidence type="ECO:0000256" key="4">
    <source>
        <dbReference type="ARBA" id="ARBA00023235"/>
    </source>
</evidence>
<dbReference type="PROSITE" id="PS51257">
    <property type="entry name" value="PROKAR_LIPOPROTEIN"/>
    <property type="match status" value="1"/>
</dbReference>
<dbReference type="GO" id="GO:0006457">
    <property type="term" value="P:protein folding"/>
    <property type="evidence" value="ECO:0007669"/>
    <property type="project" value="InterPro"/>
</dbReference>
<dbReference type="InterPro" id="IPR046357">
    <property type="entry name" value="PPIase_dom_sf"/>
</dbReference>
<dbReference type="InterPro" id="IPR027304">
    <property type="entry name" value="Trigger_fact/SurA_dom_sf"/>
</dbReference>
<feature type="compositionally biased region" description="Acidic residues" evidence="5">
    <location>
        <begin position="358"/>
        <end position="372"/>
    </location>
</feature>
<dbReference type="Proteomes" id="UP000615234">
    <property type="component" value="Unassembled WGS sequence"/>
</dbReference>
<feature type="chain" id="PRO_5039079642" description="peptidylprolyl isomerase" evidence="6">
    <location>
        <begin position="22"/>
        <end position="384"/>
    </location>
</feature>
<dbReference type="EC" id="5.2.1.8" evidence="2"/>